<feature type="transmembrane region" description="Helical" evidence="7">
    <location>
        <begin position="93"/>
        <end position="115"/>
    </location>
</feature>
<keyword evidence="5 7" id="KW-1133">Transmembrane helix</keyword>
<evidence type="ECO:0000256" key="3">
    <source>
        <dbReference type="ARBA" id="ARBA00022475"/>
    </source>
</evidence>
<feature type="transmembrane region" description="Helical" evidence="7">
    <location>
        <begin position="261"/>
        <end position="282"/>
    </location>
</feature>
<dbReference type="Proteomes" id="UP000813420">
    <property type="component" value="Unassembled WGS sequence"/>
</dbReference>
<feature type="transmembrane region" description="Helical" evidence="7">
    <location>
        <begin position="127"/>
        <end position="153"/>
    </location>
</feature>
<feature type="transmembrane region" description="Helical" evidence="7">
    <location>
        <begin position="159"/>
        <end position="180"/>
    </location>
</feature>
<comment type="subcellular location">
    <subcellularLocation>
        <location evidence="1 7">Cell membrane</location>
        <topology evidence="1 7">Multi-pass membrane protein</topology>
    </subcellularLocation>
</comment>
<proteinExistence type="inferred from homology"/>
<dbReference type="InterPro" id="IPR000515">
    <property type="entry name" value="MetI-like"/>
</dbReference>
<evidence type="ECO:0000256" key="4">
    <source>
        <dbReference type="ARBA" id="ARBA00022692"/>
    </source>
</evidence>
<keyword evidence="4 7" id="KW-0812">Transmembrane</keyword>
<feature type="domain" description="ABC transmembrane type-1" evidence="8">
    <location>
        <begin position="89"/>
        <end position="282"/>
    </location>
</feature>
<evidence type="ECO:0000256" key="2">
    <source>
        <dbReference type="ARBA" id="ARBA00022448"/>
    </source>
</evidence>
<reference evidence="9" key="1">
    <citation type="journal article" date="2021" name="PeerJ">
        <title>Extensive microbial diversity within the chicken gut microbiome revealed by metagenomics and culture.</title>
        <authorList>
            <person name="Gilroy R."/>
            <person name="Ravi A."/>
            <person name="Getino M."/>
            <person name="Pursley I."/>
            <person name="Horton D.L."/>
            <person name="Alikhan N.F."/>
            <person name="Baker D."/>
            <person name="Gharbi K."/>
            <person name="Hall N."/>
            <person name="Watson M."/>
            <person name="Adriaenssens E.M."/>
            <person name="Foster-Nyarko E."/>
            <person name="Jarju S."/>
            <person name="Secka A."/>
            <person name="Antonio M."/>
            <person name="Oren A."/>
            <person name="Chaudhuri R.R."/>
            <person name="La Ragione R."/>
            <person name="Hildebrand F."/>
            <person name="Pallen M.J."/>
        </authorList>
    </citation>
    <scope>NUCLEOTIDE SEQUENCE</scope>
    <source>
        <strain evidence="9">USAMLcec4-12693</strain>
    </source>
</reference>
<dbReference type="EMBL" id="DYXE01000086">
    <property type="protein sequence ID" value="HJH50601.1"/>
    <property type="molecule type" value="Genomic_DNA"/>
</dbReference>
<dbReference type="PANTHER" id="PTHR32243">
    <property type="entry name" value="MALTOSE TRANSPORT SYSTEM PERMEASE-RELATED"/>
    <property type="match status" value="1"/>
</dbReference>
<keyword evidence="6 7" id="KW-0472">Membrane</keyword>
<evidence type="ECO:0000256" key="6">
    <source>
        <dbReference type="ARBA" id="ARBA00023136"/>
    </source>
</evidence>
<dbReference type="Pfam" id="PF00528">
    <property type="entry name" value="BPD_transp_1"/>
    <property type="match status" value="1"/>
</dbReference>
<evidence type="ECO:0000256" key="7">
    <source>
        <dbReference type="RuleBase" id="RU363032"/>
    </source>
</evidence>
<dbReference type="GO" id="GO:0055085">
    <property type="term" value="P:transmembrane transport"/>
    <property type="evidence" value="ECO:0007669"/>
    <property type="project" value="InterPro"/>
</dbReference>
<dbReference type="InterPro" id="IPR035906">
    <property type="entry name" value="MetI-like_sf"/>
</dbReference>
<dbReference type="CDD" id="cd06261">
    <property type="entry name" value="TM_PBP2"/>
    <property type="match status" value="1"/>
</dbReference>
<protein>
    <submittedName>
        <fullName evidence="9">Carbohydrate ABC transporter permease</fullName>
    </submittedName>
</protein>
<sequence>MAYMFGKKKDKEKNIREPFNPRKESKLLPGYIIVGIWVFFTIFLLVWILGASFSTAPEIMQGKVFKFESGFHFENYINAWNANSISTFFMNSLLYSVATMVGAVIISAPAAYVLSRFTFLGNKPIKSGFLIAMSIPNIMIVLPLMSISIQLGINGSRGLLIFLYIGMQIPYTTTFLMTFFQNLSRTYEEAAAIDGCTPMMTFWRIMFPLAQPGIITVSIFIFMNIWNEYFISLIFASSSDIMPVGPGLKSVLSSMQYTGDWGGLFAAVVIVFLPTLILYVFLSEKIISGVTGGGIKG</sequence>
<feature type="transmembrane region" description="Helical" evidence="7">
    <location>
        <begin position="28"/>
        <end position="50"/>
    </location>
</feature>
<feature type="transmembrane region" description="Helical" evidence="7">
    <location>
        <begin position="201"/>
        <end position="226"/>
    </location>
</feature>
<name>A0A9D2VZU9_9FIRM</name>
<dbReference type="PROSITE" id="PS50928">
    <property type="entry name" value="ABC_TM1"/>
    <property type="match status" value="1"/>
</dbReference>
<reference evidence="9" key="2">
    <citation type="submission" date="2021-09" db="EMBL/GenBank/DDBJ databases">
        <authorList>
            <person name="Gilroy R."/>
        </authorList>
    </citation>
    <scope>NUCLEOTIDE SEQUENCE</scope>
    <source>
        <strain evidence="9">USAMLcec4-12693</strain>
    </source>
</reference>
<dbReference type="AlphaFoldDB" id="A0A9D2VZU9"/>
<organism evidence="9 10">
    <name type="scientific">Merdimonas faecis</name>
    <dbReference type="NCBI Taxonomy" id="1653435"/>
    <lineage>
        <taxon>Bacteria</taxon>
        <taxon>Bacillati</taxon>
        <taxon>Bacillota</taxon>
        <taxon>Clostridia</taxon>
        <taxon>Lachnospirales</taxon>
        <taxon>Lachnospiraceae</taxon>
        <taxon>Merdimonas</taxon>
    </lineage>
</organism>
<keyword evidence="3" id="KW-1003">Cell membrane</keyword>
<evidence type="ECO:0000313" key="9">
    <source>
        <dbReference type="EMBL" id="HJH50601.1"/>
    </source>
</evidence>
<gene>
    <name evidence="9" type="ORF">K8V39_10085</name>
</gene>
<accession>A0A9D2VZU9</accession>
<dbReference type="Gene3D" id="1.10.3720.10">
    <property type="entry name" value="MetI-like"/>
    <property type="match status" value="1"/>
</dbReference>
<evidence type="ECO:0000259" key="8">
    <source>
        <dbReference type="PROSITE" id="PS50928"/>
    </source>
</evidence>
<evidence type="ECO:0000256" key="5">
    <source>
        <dbReference type="ARBA" id="ARBA00022989"/>
    </source>
</evidence>
<evidence type="ECO:0000256" key="1">
    <source>
        <dbReference type="ARBA" id="ARBA00004651"/>
    </source>
</evidence>
<keyword evidence="2 7" id="KW-0813">Transport</keyword>
<dbReference type="SUPFAM" id="SSF161098">
    <property type="entry name" value="MetI-like"/>
    <property type="match status" value="1"/>
</dbReference>
<dbReference type="PANTHER" id="PTHR32243:SF18">
    <property type="entry name" value="INNER MEMBRANE ABC TRANSPORTER PERMEASE PROTEIN YCJP"/>
    <property type="match status" value="1"/>
</dbReference>
<evidence type="ECO:0000313" key="10">
    <source>
        <dbReference type="Proteomes" id="UP000813420"/>
    </source>
</evidence>
<comment type="caution">
    <text evidence="9">The sequence shown here is derived from an EMBL/GenBank/DDBJ whole genome shotgun (WGS) entry which is preliminary data.</text>
</comment>
<dbReference type="InterPro" id="IPR050901">
    <property type="entry name" value="BP-dep_ABC_trans_perm"/>
</dbReference>
<comment type="similarity">
    <text evidence="7">Belongs to the binding-protein-dependent transport system permease family.</text>
</comment>
<dbReference type="GO" id="GO:0005886">
    <property type="term" value="C:plasma membrane"/>
    <property type="evidence" value="ECO:0007669"/>
    <property type="project" value="UniProtKB-SubCell"/>
</dbReference>